<dbReference type="Gene3D" id="3.10.450.50">
    <property type="match status" value="1"/>
</dbReference>
<sequence>MADVNSHHVPDMTTGLPHEAAQAGLKEWHRIVAVLDWESLPDLLTEDVIFRNPAAIEPYHGKEAMVAILTAVFSVMKDFTYLRHFGSRTGYVLEFSARVGDDIIFGVDLVEFNQEGKITDFMVMMRPANVVLNLSAEAGKRLAAAHHSTES</sequence>
<dbReference type="EMBL" id="CP162411">
    <property type="protein sequence ID" value="XDL16147.1"/>
    <property type="molecule type" value="Genomic_DNA"/>
</dbReference>
<dbReference type="InterPro" id="IPR037401">
    <property type="entry name" value="SnoaL-like"/>
</dbReference>
<reference evidence="2" key="1">
    <citation type="submission" date="2024-07" db="EMBL/GenBank/DDBJ databases">
        <authorList>
            <person name="Pedron J."/>
        </authorList>
    </citation>
    <scope>NUCLEOTIDE SEQUENCE</scope>
    <source>
        <strain evidence="2">A642-S2-A17</strain>
    </source>
</reference>
<dbReference type="AlphaFoldDB" id="A0AB39II37"/>
<dbReference type="InterPro" id="IPR032710">
    <property type="entry name" value="NTF2-like_dom_sf"/>
</dbReference>
<dbReference type="Pfam" id="PF12680">
    <property type="entry name" value="SnoaL_2"/>
    <property type="match status" value="1"/>
</dbReference>
<evidence type="ECO:0000259" key="1">
    <source>
        <dbReference type="Pfam" id="PF12680"/>
    </source>
</evidence>
<dbReference type="RefSeq" id="WP_226100567.1">
    <property type="nucleotide sequence ID" value="NZ_CP162411.1"/>
</dbReference>
<feature type="domain" description="SnoaL-like" evidence="1">
    <location>
        <begin position="27"/>
        <end position="120"/>
    </location>
</feature>
<name>A0AB39II37_9GAMM</name>
<gene>
    <name evidence="2" type="ORF">LF923_0007875</name>
</gene>
<protein>
    <submittedName>
        <fullName evidence="2">Nuclear transport factor 2 family protein</fullName>
    </submittedName>
</protein>
<proteinExistence type="predicted"/>
<accession>A0AB39II37</accession>
<dbReference type="SUPFAM" id="SSF54427">
    <property type="entry name" value="NTF2-like"/>
    <property type="match status" value="1"/>
</dbReference>
<evidence type="ECO:0000313" key="2">
    <source>
        <dbReference type="EMBL" id="XDL16147.1"/>
    </source>
</evidence>
<organism evidence="2">
    <name type="scientific">Dickeya oryzae</name>
    <dbReference type="NCBI Taxonomy" id="1240404"/>
    <lineage>
        <taxon>Bacteria</taxon>
        <taxon>Pseudomonadati</taxon>
        <taxon>Pseudomonadota</taxon>
        <taxon>Gammaproteobacteria</taxon>
        <taxon>Enterobacterales</taxon>
        <taxon>Pectobacteriaceae</taxon>
        <taxon>Dickeya</taxon>
    </lineage>
</organism>